<reference evidence="3" key="1">
    <citation type="submission" date="2020-05" db="UniProtKB">
        <authorList>
            <consortium name="EnsemblMetazoa"/>
        </authorList>
    </citation>
    <scope>IDENTIFICATION</scope>
    <source>
        <strain evidence="3">BB02</strain>
    </source>
</reference>
<evidence type="ECO:0000259" key="2">
    <source>
        <dbReference type="Pfam" id="PF23321"/>
    </source>
</evidence>
<dbReference type="GO" id="GO:0016020">
    <property type="term" value="C:membrane"/>
    <property type="evidence" value="ECO:0007669"/>
    <property type="project" value="InterPro"/>
</dbReference>
<sequence>MHPIMEFISSTFPTAKLREKHHNMLQYQLPTDNLSLSRLFEAMELAKRDFHVEDYSVSQTTLDQVFINFAKKQTDLLDEELEDTLQDIEETDVNENNDGDNTSAMYSVGKLERHHV</sequence>
<feature type="domain" description="ABCA1-4-like C-terminal R2 regulatory" evidence="2">
    <location>
        <begin position="1"/>
        <end position="59"/>
    </location>
</feature>
<dbReference type="KEGG" id="bgt:106050143"/>
<organism evidence="3 4">
    <name type="scientific">Biomphalaria glabrata</name>
    <name type="common">Bloodfluke planorb</name>
    <name type="synonym">Freshwater snail</name>
    <dbReference type="NCBI Taxonomy" id="6526"/>
    <lineage>
        <taxon>Eukaryota</taxon>
        <taxon>Metazoa</taxon>
        <taxon>Spiralia</taxon>
        <taxon>Lophotrochozoa</taxon>
        <taxon>Mollusca</taxon>
        <taxon>Gastropoda</taxon>
        <taxon>Heterobranchia</taxon>
        <taxon>Euthyneura</taxon>
        <taxon>Panpulmonata</taxon>
        <taxon>Hygrophila</taxon>
        <taxon>Lymnaeoidea</taxon>
        <taxon>Planorbidae</taxon>
        <taxon>Biomphalaria</taxon>
    </lineage>
</organism>
<accession>A0A2C9L2Z3</accession>
<dbReference type="PANTHER" id="PTHR19229">
    <property type="entry name" value="ATP-BINDING CASSETTE TRANSPORTER SUBFAMILY A ABCA"/>
    <property type="match status" value="1"/>
</dbReference>
<evidence type="ECO:0000313" key="3">
    <source>
        <dbReference type="EnsemblMetazoa" id="BGLB026366-PA"/>
    </source>
</evidence>
<dbReference type="Pfam" id="PF23321">
    <property type="entry name" value="R1_ABCA1"/>
    <property type="match status" value="1"/>
</dbReference>
<evidence type="ECO:0000256" key="1">
    <source>
        <dbReference type="SAM" id="MobiDB-lite"/>
    </source>
</evidence>
<dbReference type="InterPro" id="IPR056264">
    <property type="entry name" value="R2_ABCA1-4-like"/>
</dbReference>
<dbReference type="VEuPathDB" id="VectorBase:BGLB026366"/>
<proteinExistence type="predicted"/>
<dbReference type="STRING" id="6526.A0A2C9L2Z3"/>
<protein>
    <recommendedName>
        <fullName evidence="2">ABCA1-4-like C-terminal R2 regulatory domain-containing protein</fullName>
    </recommendedName>
</protein>
<evidence type="ECO:0000313" key="4">
    <source>
        <dbReference type="Proteomes" id="UP000076420"/>
    </source>
</evidence>
<dbReference type="VEuPathDB" id="VectorBase:BGLAX_027814"/>
<dbReference type="InterPro" id="IPR026082">
    <property type="entry name" value="ABCA"/>
</dbReference>
<dbReference type="AlphaFoldDB" id="A0A2C9L2Z3"/>
<dbReference type="EnsemblMetazoa" id="BGLB026366-RA">
    <property type="protein sequence ID" value="BGLB026366-PA"/>
    <property type="gene ID" value="BGLB026366"/>
</dbReference>
<name>A0A2C9L2Z3_BIOGL</name>
<dbReference type="Proteomes" id="UP000076420">
    <property type="component" value="Unassembled WGS sequence"/>
</dbReference>
<dbReference type="PANTHER" id="PTHR19229:SF185">
    <property type="entry name" value="ABC TRANSPORTER DOMAIN-CONTAINING PROTEIN"/>
    <property type="match status" value="1"/>
</dbReference>
<feature type="region of interest" description="Disordered" evidence="1">
    <location>
        <begin position="90"/>
        <end position="116"/>
    </location>
</feature>
<dbReference type="GO" id="GO:0005319">
    <property type="term" value="F:lipid transporter activity"/>
    <property type="evidence" value="ECO:0007669"/>
    <property type="project" value="TreeGrafter"/>
</dbReference>
<gene>
    <name evidence="3" type="primary">106050143</name>
</gene>
<dbReference type="GO" id="GO:0140359">
    <property type="term" value="F:ABC-type transporter activity"/>
    <property type="evidence" value="ECO:0007669"/>
    <property type="project" value="InterPro"/>
</dbReference>